<dbReference type="Proteomes" id="UP000001488">
    <property type="component" value="Chromosome"/>
</dbReference>
<dbReference type="HOGENOM" id="CLU_1122669_0_0_2"/>
<name>C5A1G3_THEGJ</name>
<gene>
    <name evidence="2" type="ordered locus">TGAM_1730</name>
</gene>
<dbReference type="STRING" id="593117.TGAM_1730"/>
<dbReference type="PATRIC" id="fig|593117.10.peg.1737"/>
<keyword evidence="3" id="KW-1185">Reference proteome</keyword>
<dbReference type="eggNOG" id="arCOG11817">
    <property type="taxonomic scope" value="Archaea"/>
</dbReference>
<keyword evidence="1" id="KW-0812">Transmembrane</keyword>
<dbReference type="AlphaFoldDB" id="C5A1G3"/>
<feature type="transmembrane region" description="Helical" evidence="1">
    <location>
        <begin position="12"/>
        <end position="39"/>
    </location>
</feature>
<accession>C5A1G3</accession>
<dbReference type="PaxDb" id="593117-TGAM_1730"/>
<dbReference type="EMBL" id="CP001398">
    <property type="protein sequence ID" value="ACS34232.1"/>
    <property type="molecule type" value="Genomic_DNA"/>
</dbReference>
<proteinExistence type="predicted"/>
<organism evidence="2 3">
    <name type="scientific">Thermococcus gammatolerans (strain DSM 15229 / JCM 11827 / EJ3)</name>
    <dbReference type="NCBI Taxonomy" id="593117"/>
    <lineage>
        <taxon>Archaea</taxon>
        <taxon>Methanobacteriati</taxon>
        <taxon>Methanobacteriota</taxon>
        <taxon>Thermococci</taxon>
        <taxon>Thermococcales</taxon>
        <taxon>Thermococcaceae</taxon>
        <taxon>Thermococcus</taxon>
    </lineage>
</organism>
<dbReference type="KEGG" id="tga:TGAM_1730"/>
<evidence type="ECO:0000256" key="1">
    <source>
        <dbReference type="SAM" id="Phobius"/>
    </source>
</evidence>
<evidence type="ECO:0000313" key="2">
    <source>
        <dbReference type="EMBL" id="ACS34232.1"/>
    </source>
</evidence>
<reference evidence="2 3" key="1">
    <citation type="journal article" date="2007" name="Genome Biol.">
        <title>Genome analysis and genome-wide proteomics of Thermococcus gammatolerans, the most radioresistant organism known amongst the Archaea.</title>
        <authorList>
            <person name="Zivanovic Y."/>
            <person name="Armengaud J."/>
            <person name="Lagorce A."/>
            <person name="Leplat C."/>
            <person name="Guerin P."/>
            <person name="Dutertre M."/>
            <person name="Anthouard V."/>
            <person name="Forterre P."/>
            <person name="Wincker P."/>
            <person name="Confalonieri F."/>
        </authorList>
    </citation>
    <scope>NUCLEOTIDE SEQUENCE [LARGE SCALE GENOMIC DNA]</scope>
    <source>
        <strain evidence="3">DSM 15229 / JCM 11827 / EJ3</strain>
    </source>
</reference>
<protein>
    <submittedName>
        <fullName evidence="2">Uncharacterized protein</fullName>
    </submittedName>
</protein>
<sequence>MYISWDEILLFFLTLITLMTMLRKTLAFMVLFILAFWGLQKASSGGYLSAFDASPDNLNLSVQSKDNTVIVKWELQGGSIVRTLAGGRDAVILVYPGWVEDNDSWLVLGDAENLSVALNGESPRNLTIIYHPFQVLVSNGSAQAKLRVFVVPIDFPSTVQSGKIELKLVTYYGTCNNITLDVIYFHSTGKGDYRDLVLPLSVDFGKGFPILPGFRSRFNLTIKASKMLEFLRSAVNAHYPGNWIDEPKGWLVVKKVNVTVCPPETS</sequence>
<evidence type="ECO:0000313" key="3">
    <source>
        <dbReference type="Proteomes" id="UP000001488"/>
    </source>
</evidence>
<keyword evidence="1" id="KW-1133">Transmembrane helix</keyword>
<keyword evidence="1" id="KW-0472">Membrane</keyword>